<dbReference type="Proteomes" id="UP000805193">
    <property type="component" value="Unassembled WGS sequence"/>
</dbReference>
<evidence type="ECO:0000313" key="2">
    <source>
        <dbReference type="Proteomes" id="UP000805193"/>
    </source>
</evidence>
<sequence length="207" mass="22551">MVERGETPTKLTILGAMHFFTTAWDTVSMATVQPCFHQCGFERAGLGQALAEGNADEGSEDAQEMETKKVGAPLTYSEYLSVDEDVVTAEHIGAESDEDVEDAVTVHATPTFADAIVALDTLRSSALELCSECKTSTTMADSEASTSRQPTPHNPVKHRQRDLPIFSGFSDVDDCLKQYDRVIMHNHWVVHAGKRGVSSKRHSAPVV</sequence>
<organism evidence="1 2">
    <name type="scientific">Ixodes persulcatus</name>
    <name type="common">Taiga tick</name>
    <dbReference type="NCBI Taxonomy" id="34615"/>
    <lineage>
        <taxon>Eukaryota</taxon>
        <taxon>Metazoa</taxon>
        <taxon>Ecdysozoa</taxon>
        <taxon>Arthropoda</taxon>
        <taxon>Chelicerata</taxon>
        <taxon>Arachnida</taxon>
        <taxon>Acari</taxon>
        <taxon>Parasitiformes</taxon>
        <taxon>Ixodida</taxon>
        <taxon>Ixodoidea</taxon>
        <taxon>Ixodidae</taxon>
        <taxon>Ixodinae</taxon>
        <taxon>Ixodes</taxon>
    </lineage>
</organism>
<gene>
    <name evidence="1" type="ORF">HPB47_001073</name>
</gene>
<comment type="caution">
    <text evidence="1">The sequence shown here is derived from an EMBL/GenBank/DDBJ whole genome shotgun (WGS) entry which is preliminary data.</text>
</comment>
<name>A0AC60PRA6_IXOPE</name>
<evidence type="ECO:0000313" key="1">
    <source>
        <dbReference type="EMBL" id="KAG0423136.1"/>
    </source>
</evidence>
<protein>
    <submittedName>
        <fullName evidence="1">Uncharacterized protein</fullName>
    </submittedName>
</protein>
<keyword evidence="2" id="KW-1185">Reference proteome</keyword>
<accession>A0AC60PRA6</accession>
<reference evidence="1 2" key="1">
    <citation type="journal article" date="2020" name="Cell">
        <title>Large-Scale Comparative Analyses of Tick Genomes Elucidate Their Genetic Diversity and Vector Capacities.</title>
        <authorList>
            <consortium name="Tick Genome and Microbiome Consortium (TIGMIC)"/>
            <person name="Jia N."/>
            <person name="Wang J."/>
            <person name="Shi W."/>
            <person name="Du L."/>
            <person name="Sun Y."/>
            <person name="Zhan W."/>
            <person name="Jiang J.F."/>
            <person name="Wang Q."/>
            <person name="Zhang B."/>
            <person name="Ji P."/>
            <person name="Bell-Sakyi L."/>
            <person name="Cui X.M."/>
            <person name="Yuan T.T."/>
            <person name="Jiang B.G."/>
            <person name="Yang W.F."/>
            <person name="Lam T.T."/>
            <person name="Chang Q.C."/>
            <person name="Ding S.J."/>
            <person name="Wang X.J."/>
            <person name="Zhu J.G."/>
            <person name="Ruan X.D."/>
            <person name="Zhao L."/>
            <person name="Wei J.T."/>
            <person name="Ye R.Z."/>
            <person name="Que T.C."/>
            <person name="Du C.H."/>
            <person name="Zhou Y.H."/>
            <person name="Cheng J.X."/>
            <person name="Dai P.F."/>
            <person name="Guo W.B."/>
            <person name="Han X.H."/>
            <person name="Huang E.J."/>
            <person name="Li L.F."/>
            <person name="Wei W."/>
            <person name="Gao Y.C."/>
            <person name="Liu J.Z."/>
            <person name="Shao H.Z."/>
            <person name="Wang X."/>
            <person name="Wang C.C."/>
            <person name="Yang T.C."/>
            <person name="Huo Q.B."/>
            <person name="Li W."/>
            <person name="Chen H.Y."/>
            <person name="Chen S.E."/>
            <person name="Zhou L.G."/>
            <person name="Ni X.B."/>
            <person name="Tian J.H."/>
            <person name="Sheng Y."/>
            <person name="Liu T."/>
            <person name="Pan Y.S."/>
            <person name="Xia L.Y."/>
            <person name="Li J."/>
            <person name="Zhao F."/>
            <person name="Cao W.C."/>
        </authorList>
    </citation>
    <scope>NUCLEOTIDE SEQUENCE [LARGE SCALE GENOMIC DNA]</scope>
    <source>
        <strain evidence="1">Iper-2018</strain>
    </source>
</reference>
<dbReference type="EMBL" id="JABSTQ010010142">
    <property type="protein sequence ID" value="KAG0423136.1"/>
    <property type="molecule type" value="Genomic_DNA"/>
</dbReference>
<proteinExistence type="predicted"/>